<dbReference type="SUPFAM" id="SSF52540">
    <property type="entry name" value="P-loop containing nucleoside triphosphate hydrolases"/>
    <property type="match status" value="1"/>
</dbReference>
<dbReference type="Proteomes" id="UP001298681">
    <property type="component" value="Unassembled WGS sequence"/>
</dbReference>
<dbReference type="GO" id="GO:0016301">
    <property type="term" value="F:kinase activity"/>
    <property type="evidence" value="ECO:0007669"/>
    <property type="project" value="UniProtKB-KW"/>
</dbReference>
<sequence length="227" mass="24699">MRRKQPKHFKQSPPLLTDFSPPELWDSYRALYTRLLLSPQVKEQRAVAVAGVRPGAAHAVVCANLAAVASRSERVLLVDACLQTPQQHALFQVSNVHGFSEALLGRCEWAACVQKNVRPGLDLLSAGAWTPDVAACFHTARVEALFEEARRSYGLVLVDTPPVCCSPDALLVGQSAAGVLLVVCKHRDRRTEVQESVAKLHGAQVPCLGSVLVREARSRAPFCITNC</sequence>
<evidence type="ECO:0000256" key="1">
    <source>
        <dbReference type="ARBA" id="ARBA00022741"/>
    </source>
</evidence>
<evidence type="ECO:0000313" key="3">
    <source>
        <dbReference type="EMBL" id="MCG4609899.1"/>
    </source>
</evidence>
<dbReference type="Gene3D" id="3.40.50.300">
    <property type="entry name" value="P-loop containing nucleotide triphosphate hydrolases"/>
    <property type="match status" value="1"/>
</dbReference>
<evidence type="ECO:0000313" key="4">
    <source>
        <dbReference type="Proteomes" id="UP001298681"/>
    </source>
</evidence>
<dbReference type="InterPro" id="IPR027417">
    <property type="entry name" value="P-loop_NTPase"/>
</dbReference>
<keyword evidence="4" id="KW-1185">Reference proteome</keyword>
<keyword evidence="3" id="KW-0418">Kinase</keyword>
<dbReference type="InterPro" id="IPR005702">
    <property type="entry name" value="Wzc-like_C"/>
</dbReference>
<comment type="caution">
    <text evidence="3">The sequence shown here is derived from an EMBL/GenBank/DDBJ whole genome shotgun (WGS) entry which is preliminary data.</text>
</comment>
<evidence type="ECO:0000256" key="2">
    <source>
        <dbReference type="ARBA" id="ARBA00022840"/>
    </source>
</evidence>
<keyword evidence="1" id="KW-0547">Nucleotide-binding</keyword>
<protein>
    <submittedName>
        <fullName evidence="3">CpsD/CapB family tyrosine-protein kinase</fullName>
    </submittedName>
</protein>
<proteinExistence type="predicted"/>
<organism evidence="3 4">
    <name type="scientific">Anaeromassilibacillus senegalensis</name>
    <dbReference type="NCBI Taxonomy" id="1673717"/>
    <lineage>
        <taxon>Bacteria</taxon>
        <taxon>Bacillati</taxon>
        <taxon>Bacillota</taxon>
        <taxon>Clostridia</taxon>
        <taxon>Eubacteriales</taxon>
        <taxon>Acutalibacteraceae</taxon>
        <taxon>Anaeromassilibacillus</taxon>
    </lineage>
</organism>
<dbReference type="EMBL" id="JAKNHQ010000003">
    <property type="protein sequence ID" value="MCG4609899.1"/>
    <property type="molecule type" value="Genomic_DNA"/>
</dbReference>
<accession>A0ABS9MHK1</accession>
<reference evidence="3 4" key="1">
    <citation type="submission" date="2022-01" db="EMBL/GenBank/DDBJ databases">
        <title>Collection of gut derived symbiotic bacterial strains cultured from healthy donors.</title>
        <authorList>
            <person name="Lin H."/>
            <person name="Kohout C."/>
            <person name="Waligurski E."/>
            <person name="Pamer E.G."/>
        </authorList>
    </citation>
    <scope>NUCLEOTIDE SEQUENCE [LARGE SCALE GENOMIC DNA]</scope>
    <source>
        <strain evidence="3 4">DFI.7.58</strain>
    </source>
</reference>
<dbReference type="Pfam" id="PF06564">
    <property type="entry name" value="CBP_BcsQ"/>
    <property type="match status" value="1"/>
</dbReference>
<dbReference type="CDD" id="cd05387">
    <property type="entry name" value="BY-kinase"/>
    <property type="match status" value="1"/>
</dbReference>
<dbReference type="PANTHER" id="PTHR32309">
    <property type="entry name" value="TYROSINE-PROTEIN KINASE"/>
    <property type="match status" value="1"/>
</dbReference>
<keyword evidence="3" id="KW-0808">Transferase</keyword>
<dbReference type="InterPro" id="IPR050445">
    <property type="entry name" value="Bact_polysacc_biosynth/exp"/>
</dbReference>
<dbReference type="PANTHER" id="PTHR32309:SF13">
    <property type="entry name" value="FERRIC ENTEROBACTIN TRANSPORT PROTEIN FEPE"/>
    <property type="match status" value="1"/>
</dbReference>
<gene>
    <name evidence="3" type="ORF">L0P57_02955</name>
</gene>
<dbReference type="InterPro" id="IPR017746">
    <property type="entry name" value="Cellulose_synthase_operon_BcsQ"/>
</dbReference>
<keyword evidence="2" id="KW-0067">ATP-binding</keyword>
<name>A0ABS9MHK1_9FIRM</name>